<comment type="caution">
    <text evidence="1">The sequence shown here is derived from an EMBL/GenBank/DDBJ whole genome shotgun (WGS) entry which is preliminary data.</text>
</comment>
<organism evidence="1 2">
    <name type="scientific">Macroventuria anomochaeta</name>
    <dbReference type="NCBI Taxonomy" id="301207"/>
    <lineage>
        <taxon>Eukaryota</taxon>
        <taxon>Fungi</taxon>
        <taxon>Dikarya</taxon>
        <taxon>Ascomycota</taxon>
        <taxon>Pezizomycotina</taxon>
        <taxon>Dothideomycetes</taxon>
        <taxon>Pleosporomycetidae</taxon>
        <taxon>Pleosporales</taxon>
        <taxon>Pleosporineae</taxon>
        <taxon>Didymellaceae</taxon>
        <taxon>Macroventuria</taxon>
    </lineage>
</organism>
<evidence type="ECO:0000313" key="1">
    <source>
        <dbReference type="EMBL" id="KAF2623661.1"/>
    </source>
</evidence>
<evidence type="ECO:0000313" key="2">
    <source>
        <dbReference type="Proteomes" id="UP000799754"/>
    </source>
</evidence>
<accession>A0ACB6RNQ7</accession>
<sequence>MFTPARTPVSNSELLHTNAAMLSRTSLFIVAHVDVHVSRSDRQQTRFKNFEPQGFFVYFAFVLYLALWICYRIVIDPMFRPHVVYSDERPPYPTIIHDASQILRLITAAQMCFYTSLLSLLNVYHRIWWGIIAAVILPWVGSVLSSIFTCSDLNAKFNQGRCGGTSNEVQMVIFCLYFADSVDVLTDLIATMPEPKWVLLWNVLETSMAVIIGSSPAFVVLIRKHLETCNTSYNARGYRNQASGSGEANMNSLHGSPARPRQGSRNPFWDDGHCSHEELAKSDGGALVTTTVHQESVRISRGWSIRQNT</sequence>
<keyword evidence="2" id="KW-1185">Reference proteome</keyword>
<dbReference type="EMBL" id="MU006735">
    <property type="protein sequence ID" value="KAF2623661.1"/>
    <property type="molecule type" value="Genomic_DNA"/>
</dbReference>
<reference evidence="1" key="1">
    <citation type="journal article" date="2020" name="Stud. Mycol.">
        <title>101 Dothideomycetes genomes: a test case for predicting lifestyles and emergence of pathogens.</title>
        <authorList>
            <person name="Haridas S."/>
            <person name="Albert R."/>
            <person name="Binder M."/>
            <person name="Bloem J."/>
            <person name="Labutti K."/>
            <person name="Salamov A."/>
            <person name="Andreopoulos B."/>
            <person name="Baker S."/>
            <person name="Barry K."/>
            <person name="Bills G."/>
            <person name="Bluhm B."/>
            <person name="Cannon C."/>
            <person name="Castanera R."/>
            <person name="Culley D."/>
            <person name="Daum C."/>
            <person name="Ezra D."/>
            <person name="Gonzalez J."/>
            <person name="Henrissat B."/>
            <person name="Kuo A."/>
            <person name="Liang C."/>
            <person name="Lipzen A."/>
            <person name="Lutzoni F."/>
            <person name="Magnuson J."/>
            <person name="Mondo S."/>
            <person name="Nolan M."/>
            <person name="Ohm R."/>
            <person name="Pangilinan J."/>
            <person name="Park H.-J."/>
            <person name="Ramirez L."/>
            <person name="Alfaro M."/>
            <person name="Sun H."/>
            <person name="Tritt A."/>
            <person name="Yoshinaga Y."/>
            <person name="Zwiers L.-H."/>
            <person name="Turgeon B."/>
            <person name="Goodwin S."/>
            <person name="Spatafora J."/>
            <person name="Crous P."/>
            <person name="Grigoriev I."/>
        </authorList>
    </citation>
    <scope>NUCLEOTIDE SEQUENCE</scope>
    <source>
        <strain evidence="1">CBS 525.71</strain>
    </source>
</reference>
<protein>
    <submittedName>
        <fullName evidence="1">Uncharacterized protein</fullName>
    </submittedName>
</protein>
<gene>
    <name evidence="1" type="ORF">BU25DRAFT_433984</name>
</gene>
<dbReference type="Proteomes" id="UP000799754">
    <property type="component" value="Unassembled WGS sequence"/>
</dbReference>
<name>A0ACB6RNQ7_9PLEO</name>
<proteinExistence type="predicted"/>